<comment type="catalytic activity">
    <reaction evidence="4">
        <text>(6S)-5,6,7,8-tetrahydrofolate + NADP(+) = 7,8-dihydrofolate + NADPH + H(+)</text>
        <dbReference type="Rhea" id="RHEA:15009"/>
        <dbReference type="ChEBI" id="CHEBI:15378"/>
        <dbReference type="ChEBI" id="CHEBI:57451"/>
        <dbReference type="ChEBI" id="CHEBI:57453"/>
        <dbReference type="ChEBI" id="CHEBI:57783"/>
        <dbReference type="ChEBI" id="CHEBI:58349"/>
        <dbReference type="EC" id="1.5.1.3"/>
    </reaction>
</comment>
<sequence>MAWNLPNEFQYCLNTITTLQTPGKKNLVIWGRKTSEQFKGDYMPLRNCLTVLLSTTLSSLPMHADIICRDFEDAIQLAHTSPLSEQIETIWVLGGVKLFEEAVKHPLCSRIYFTDVMAHFNCDVFFPEFDEEIFKLVEEFPGISSEIQEENGIKYQFRLFAKQ</sequence>
<dbReference type="Gene3D" id="3.40.430.10">
    <property type="entry name" value="Dihydrofolate Reductase, subunit A"/>
    <property type="match status" value="1"/>
</dbReference>
<dbReference type="CDD" id="cd00209">
    <property type="entry name" value="DHFR"/>
    <property type="match status" value="1"/>
</dbReference>
<gene>
    <name evidence="6" type="ORF">NDU88_005754</name>
</gene>
<dbReference type="Proteomes" id="UP001066276">
    <property type="component" value="Chromosome 4_2"/>
</dbReference>
<evidence type="ECO:0000256" key="2">
    <source>
        <dbReference type="ARBA" id="ARBA00022857"/>
    </source>
</evidence>
<dbReference type="InterPro" id="IPR001796">
    <property type="entry name" value="DHFR_dom"/>
</dbReference>
<dbReference type="GO" id="GO:0046654">
    <property type="term" value="P:tetrahydrofolate biosynthetic process"/>
    <property type="evidence" value="ECO:0007669"/>
    <property type="project" value="InterPro"/>
</dbReference>
<dbReference type="EMBL" id="JANPWB010000008">
    <property type="protein sequence ID" value="KAJ1165326.1"/>
    <property type="molecule type" value="Genomic_DNA"/>
</dbReference>
<keyword evidence="2" id="KW-0521">NADP</keyword>
<evidence type="ECO:0000256" key="3">
    <source>
        <dbReference type="ARBA" id="ARBA00023002"/>
    </source>
</evidence>
<dbReference type="PROSITE" id="PS51330">
    <property type="entry name" value="DHFR_2"/>
    <property type="match status" value="1"/>
</dbReference>
<keyword evidence="3" id="KW-0560">Oxidoreductase</keyword>
<evidence type="ECO:0000256" key="4">
    <source>
        <dbReference type="ARBA" id="ARBA00048873"/>
    </source>
</evidence>
<protein>
    <recommendedName>
        <fullName evidence="1">dihydrofolate reductase</fullName>
        <ecNumber evidence="1">1.5.1.3</ecNumber>
    </recommendedName>
</protein>
<dbReference type="AlphaFoldDB" id="A0AAV7SMS1"/>
<dbReference type="GO" id="GO:0004146">
    <property type="term" value="F:dihydrofolate reductase activity"/>
    <property type="evidence" value="ECO:0007669"/>
    <property type="project" value="UniProtKB-EC"/>
</dbReference>
<dbReference type="EC" id="1.5.1.3" evidence="1"/>
<dbReference type="InterPro" id="IPR024072">
    <property type="entry name" value="DHFR-like_dom_sf"/>
</dbReference>
<dbReference type="GO" id="GO:0005739">
    <property type="term" value="C:mitochondrion"/>
    <property type="evidence" value="ECO:0007669"/>
    <property type="project" value="TreeGrafter"/>
</dbReference>
<dbReference type="GO" id="GO:0050661">
    <property type="term" value="F:NADP binding"/>
    <property type="evidence" value="ECO:0007669"/>
    <property type="project" value="InterPro"/>
</dbReference>
<keyword evidence="7" id="KW-1185">Reference proteome</keyword>
<evidence type="ECO:0000313" key="6">
    <source>
        <dbReference type="EMBL" id="KAJ1165326.1"/>
    </source>
</evidence>
<comment type="caution">
    <text evidence="6">The sequence shown here is derived from an EMBL/GenBank/DDBJ whole genome shotgun (WGS) entry which is preliminary data.</text>
</comment>
<dbReference type="GO" id="GO:0046655">
    <property type="term" value="P:folic acid metabolic process"/>
    <property type="evidence" value="ECO:0007669"/>
    <property type="project" value="TreeGrafter"/>
</dbReference>
<dbReference type="PANTHER" id="PTHR48069">
    <property type="entry name" value="DIHYDROFOLATE REDUCTASE"/>
    <property type="match status" value="1"/>
</dbReference>
<dbReference type="Pfam" id="PF00186">
    <property type="entry name" value="DHFR_1"/>
    <property type="match status" value="1"/>
</dbReference>
<reference evidence="6" key="1">
    <citation type="journal article" date="2022" name="bioRxiv">
        <title>Sequencing and chromosome-scale assembly of the giantPleurodeles waltlgenome.</title>
        <authorList>
            <person name="Brown T."/>
            <person name="Elewa A."/>
            <person name="Iarovenko S."/>
            <person name="Subramanian E."/>
            <person name="Araus A.J."/>
            <person name="Petzold A."/>
            <person name="Susuki M."/>
            <person name="Suzuki K.-i.T."/>
            <person name="Hayashi T."/>
            <person name="Toyoda A."/>
            <person name="Oliveira C."/>
            <person name="Osipova E."/>
            <person name="Leigh N.D."/>
            <person name="Simon A."/>
            <person name="Yun M.H."/>
        </authorList>
    </citation>
    <scope>NUCLEOTIDE SEQUENCE</scope>
    <source>
        <strain evidence="6">20211129_DDA</strain>
        <tissue evidence="6">Liver</tissue>
    </source>
</reference>
<name>A0AAV7SMS1_PLEWA</name>
<dbReference type="GO" id="GO:0046452">
    <property type="term" value="P:dihydrofolate metabolic process"/>
    <property type="evidence" value="ECO:0007669"/>
    <property type="project" value="TreeGrafter"/>
</dbReference>
<organism evidence="6 7">
    <name type="scientific">Pleurodeles waltl</name>
    <name type="common">Iberian ribbed newt</name>
    <dbReference type="NCBI Taxonomy" id="8319"/>
    <lineage>
        <taxon>Eukaryota</taxon>
        <taxon>Metazoa</taxon>
        <taxon>Chordata</taxon>
        <taxon>Craniata</taxon>
        <taxon>Vertebrata</taxon>
        <taxon>Euteleostomi</taxon>
        <taxon>Amphibia</taxon>
        <taxon>Batrachia</taxon>
        <taxon>Caudata</taxon>
        <taxon>Salamandroidea</taxon>
        <taxon>Salamandridae</taxon>
        <taxon>Pleurodelinae</taxon>
        <taxon>Pleurodeles</taxon>
    </lineage>
</organism>
<evidence type="ECO:0000313" key="7">
    <source>
        <dbReference type="Proteomes" id="UP001066276"/>
    </source>
</evidence>
<evidence type="ECO:0000259" key="5">
    <source>
        <dbReference type="PROSITE" id="PS51330"/>
    </source>
</evidence>
<dbReference type="PANTHER" id="PTHR48069:SF5">
    <property type="entry name" value="DIHYDROFOLATE REDUCTASE"/>
    <property type="match status" value="1"/>
</dbReference>
<accession>A0AAV7SMS1</accession>
<proteinExistence type="predicted"/>
<evidence type="ECO:0000256" key="1">
    <source>
        <dbReference type="ARBA" id="ARBA00012856"/>
    </source>
</evidence>
<dbReference type="SUPFAM" id="SSF53597">
    <property type="entry name" value="Dihydrofolate reductase-like"/>
    <property type="match status" value="1"/>
</dbReference>
<feature type="domain" description="DHFR" evidence="5">
    <location>
        <begin position="1"/>
        <end position="162"/>
    </location>
</feature>
<dbReference type="InterPro" id="IPR012259">
    <property type="entry name" value="DHFR"/>
</dbReference>